<dbReference type="Proteomes" id="UP001732700">
    <property type="component" value="Chromosome 7A"/>
</dbReference>
<name>A0ACD5ZML2_AVESA</name>
<proteinExistence type="predicted"/>
<sequence>MAPPSTHGGAVLANVTVEATDALDCGVCHLPFKPPIFQCNIGHAICSSCHDELESAIACHVCRTPFPSNGGYRRCHAMDHLVGSIRVSCPNAAHGCAAKMMPYHELRHHLPACSHGPPCYCPADGCRFVGAPATLLDHFTRVHGWHCISGLRSGDRGDVQLFDGFNAVVVDGVGVDKFLFLLMVSRERVGRAISAVCVCPRADSAVRPLECMLELEFMWSSDDDGGSMCVGHRQHSAFSVACTDLFDGLPDPDDCFQFFLPKFVGPDDYVHVVACCLVSTSSSSSVYLCNNVQKILLLHLITSCNPEKELRRRRPADYVDGKRSGLSA</sequence>
<reference evidence="1" key="2">
    <citation type="submission" date="2025-09" db="UniProtKB">
        <authorList>
            <consortium name="EnsemblPlants"/>
        </authorList>
    </citation>
    <scope>IDENTIFICATION</scope>
</reference>
<keyword evidence="2" id="KW-1185">Reference proteome</keyword>
<reference evidence="1" key="1">
    <citation type="submission" date="2021-05" db="EMBL/GenBank/DDBJ databases">
        <authorList>
            <person name="Scholz U."/>
            <person name="Mascher M."/>
            <person name="Fiebig A."/>
        </authorList>
    </citation>
    <scope>NUCLEOTIDE SEQUENCE [LARGE SCALE GENOMIC DNA]</scope>
</reference>
<evidence type="ECO:0000313" key="2">
    <source>
        <dbReference type="Proteomes" id="UP001732700"/>
    </source>
</evidence>
<organism evidence="1 2">
    <name type="scientific">Avena sativa</name>
    <name type="common">Oat</name>
    <dbReference type="NCBI Taxonomy" id="4498"/>
    <lineage>
        <taxon>Eukaryota</taxon>
        <taxon>Viridiplantae</taxon>
        <taxon>Streptophyta</taxon>
        <taxon>Embryophyta</taxon>
        <taxon>Tracheophyta</taxon>
        <taxon>Spermatophyta</taxon>
        <taxon>Magnoliopsida</taxon>
        <taxon>Liliopsida</taxon>
        <taxon>Poales</taxon>
        <taxon>Poaceae</taxon>
        <taxon>BOP clade</taxon>
        <taxon>Pooideae</taxon>
        <taxon>Poodae</taxon>
        <taxon>Poeae</taxon>
        <taxon>Poeae Chloroplast Group 1 (Aveneae type)</taxon>
        <taxon>Aveninae</taxon>
        <taxon>Avena</taxon>
    </lineage>
</organism>
<dbReference type="EnsemblPlants" id="AVESA.00010b.r2.7AG1196180.1">
    <property type="protein sequence ID" value="AVESA.00010b.r2.7AG1196180.1.CDS"/>
    <property type="gene ID" value="AVESA.00010b.r2.7AG1196180"/>
</dbReference>
<accession>A0ACD5ZML2</accession>
<evidence type="ECO:0000313" key="1">
    <source>
        <dbReference type="EnsemblPlants" id="AVESA.00010b.r2.7AG1196180.1.CDS"/>
    </source>
</evidence>
<protein>
    <submittedName>
        <fullName evidence="1">Uncharacterized protein</fullName>
    </submittedName>
</protein>